<dbReference type="EMBL" id="JBEWSZ010000001">
    <property type="protein sequence ID" value="MET2825385.1"/>
    <property type="molecule type" value="Genomic_DNA"/>
</dbReference>
<proteinExistence type="predicted"/>
<accession>A0ABV2D5T8</accession>
<keyword evidence="3" id="KW-1185">Reference proteome</keyword>
<dbReference type="SUPFAM" id="SSF53448">
    <property type="entry name" value="Nucleotide-diphospho-sugar transferases"/>
    <property type="match status" value="1"/>
</dbReference>
<sequence>MNYFEGRSLTHDWTSFHLEVWESLLRDKVHSATEVLEVGSFEGRSALFFLQFLPKSRIICVDTFEGGIEHITAGSEHAADMADVEARFDHNMKPFAARVDRRKGASIDVLPQLRTEERVFDIVYIDGDHRAASVFADASLCWTLLDHAGVMILDDYRWKLDYPVTERPAAGIDAFLQEIDGDFDLLHKGEQVIIRKKLPAAASGITLGGRGIDGLAGGALVAPLVSFVVIAWNYGRYVGATIDSIRKQDYPHFECIVIDNGSTDDSAEVIARHIDGDSRFRLETLPQNHGQLGAALWALDKIKGGFVSFIDADDVLFENYASTHIQVHMALPRSVAFTSANVAEMDVDGNALSSSYLHHKLERKDAVRGLRPAQTVLRLPTISASTYRFLADNTASVPRWQQGWFWAPGTANMFRASVLRLVMLGDGSKPYMHPADGYFNVVSHAFAGSALVNVPLSGYRLHPSNYYAVSESIDGLRGGTAAFAKKSRDFTYETIDLLLRECERYAWAIGTDFWSVLDQVTRQERQMLRPYFADERAFQLFMHHAPKLVAVFGRRVFRRQVVARFSGCQARAILRAGLGRLTLCDHWKIISSRHRIRRSKQK</sequence>
<dbReference type="InterPro" id="IPR029063">
    <property type="entry name" value="SAM-dependent_MTases_sf"/>
</dbReference>
<dbReference type="PANTHER" id="PTHR43685:SF11">
    <property type="entry name" value="GLYCOSYLTRANSFERASE TAGX-RELATED"/>
    <property type="match status" value="1"/>
</dbReference>
<dbReference type="RefSeq" id="WP_354457481.1">
    <property type="nucleotide sequence ID" value="NZ_JBEWSZ010000001.1"/>
</dbReference>
<dbReference type="PANTHER" id="PTHR43685">
    <property type="entry name" value="GLYCOSYLTRANSFERASE"/>
    <property type="match status" value="1"/>
</dbReference>
<organism evidence="2 3">
    <name type="scientific">Mesorhizobium shangrilense</name>
    <dbReference type="NCBI Taxonomy" id="460060"/>
    <lineage>
        <taxon>Bacteria</taxon>
        <taxon>Pseudomonadati</taxon>
        <taxon>Pseudomonadota</taxon>
        <taxon>Alphaproteobacteria</taxon>
        <taxon>Hyphomicrobiales</taxon>
        <taxon>Phyllobacteriaceae</taxon>
        <taxon>Mesorhizobium</taxon>
    </lineage>
</organism>
<dbReference type="Gene3D" id="3.40.50.150">
    <property type="entry name" value="Vaccinia Virus protein VP39"/>
    <property type="match status" value="1"/>
</dbReference>
<comment type="caution">
    <text evidence="2">The sequence shown here is derived from an EMBL/GenBank/DDBJ whole genome shotgun (WGS) entry which is preliminary data.</text>
</comment>
<dbReference type="InterPro" id="IPR001173">
    <property type="entry name" value="Glyco_trans_2-like"/>
</dbReference>
<evidence type="ECO:0000259" key="1">
    <source>
        <dbReference type="Pfam" id="PF00535"/>
    </source>
</evidence>
<dbReference type="EC" id="2.4.-.-" evidence="2"/>
<dbReference type="Proteomes" id="UP001548832">
    <property type="component" value="Unassembled WGS sequence"/>
</dbReference>
<dbReference type="GO" id="GO:0016757">
    <property type="term" value="F:glycosyltransferase activity"/>
    <property type="evidence" value="ECO:0007669"/>
    <property type="project" value="UniProtKB-KW"/>
</dbReference>
<protein>
    <submittedName>
        <fullName evidence="2">Glycosyltransferase</fullName>
        <ecNumber evidence="2">2.4.-.-</ecNumber>
    </submittedName>
</protein>
<dbReference type="Pfam" id="PF13578">
    <property type="entry name" value="Methyltransf_24"/>
    <property type="match status" value="1"/>
</dbReference>
<feature type="domain" description="Glycosyltransferase 2-like" evidence="1">
    <location>
        <begin position="226"/>
        <end position="360"/>
    </location>
</feature>
<dbReference type="CDD" id="cd00761">
    <property type="entry name" value="Glyco_tranf_GTA_type"/>
    <property type="match status" value="1"/>
</dbReference>
<keyword evidence="2" id="KW-0808">Transferase</keyword>
<evidence type="ECO:0000313" key="3">
    <source>
        <dbReference type="Proteomes" id="UP001548832"/>
    </source>
</evidence>
<keyword evidence="2" id="KW-0328">Glycosyltransferase</keyword>
<evidence type="ECO:0000313" key="2">
    <source>
        <dbReference type="EMBL" id="MET2825385.1"/>
    </source>
</evidence>
<dbReference type="SUPFAM" id="SSF53335">
    <property type="entry name" value="S-adenosyl-L-methionine-dependent methyltransferases"/>
    <property type="match status" value="1"/>
</dbReference>
<reference evidence="2 3" key="1">
    <citation type="submission" date="2024-06" db="EMBL/GenBank/DDBJ databases">
        <authorList>
            <person name="Kim D.-U."/>
        </authorList>
    </citation>
    <scope>NUCLEOTIDE SEQUENCE [LARGE SCALE GENOMIC DNA]</scope>
    <source>
        <strain evidence="2 3">KACC15460</strain>
    </source>
</reference>
<dbReference type="InterPro" id="IPR029044">
    <property type="entry name" value="Nucleotide-diphossugar_trans"/>
</dbReference>
<dbReference type="Gene3D" id="3.90.550.10">
    <property type="entry name" value="Spore Coat Polysaccharide Biosynthesis Protein SpsA, Chain A"/>
    <property type="match status" value="1"/>
</dbReference>
<name>A0ABV2D5T8_9HYPH</name>
<gene>
    <name evidence="2" type="ORF">ABVQ20_00170</name>
</gene>
<dbReference type="InterPro" id="IPR050834">
    <property type="entry name" value="Glycosyltransf_2"/>
</dbReference>
<dbReference type="Pfam" id="PF00535">
    <property type="entry name" value="Glycos_transf_2"/>
    <property type="match status" value="1"/>
</dbReference>